<evidence type="ECO:0000313" key="23">
    <source>
        <dbReference type="EMBL" id="ECL0242946.1"/>
    </source>
</evidence>
<evidence type="ECO:0000313" key="8">
    <source>
        <dbReference type="EMBL" id="EAJ9868979.1"/>
    </source>
</evidence>
<organism evidence="19">
    <name type="scientific">Campylobacter coli</name>
    <dbReference type="NCBI Taxonomy" id="195"/>
    <lineage>
        <taxon>Bacteria</taxon>
        <taxon>Pseudomonadati</taxon>
        <taxon>Campylobacterota</taxon>
        <taxon>Epsilonproteobacteria</taxon>
        <taxon>Campylobacterales</taxon>
        <taxon>Campylobacteraceae</taxon>
        <taxon>Campylobacter</taxon>
    </lineage>
</organism>
<dbReference type="CDD" id="cd06347">
    <property type="entry name" value="PBP1_ABC_LivK_ligand_binding-like"/>
    <property type="match status" value="1"/>
</dbReference>
<dbReference type="InterPro" id="IPR028081">
    <property type="entry name" value="Leu-bd"/>
</dbReference>
<evidence type="ECO:0000313" key="29">
    <source>
        <dbReference type="Proteomes" id="UP000409545"/>
    </source>
</evidence>
<dbReference type="PANTHER" id="PTHR30483:SF6">
    <property type="entry name" value="PERIPLASMIC BINDING PROTEIN OF ABC TRANSPORTER FOR NATURAL AMINO ACIDS"/>
    <property type="match status" value="1"/>
</dbReference>
<evidence type="ECO:0000313" key="25">
    <source>
        <dbReference type="EMBL" id="ECL0392580.1"/>
    </source>
</evidence>
<comment type="similarity">
    <text evidence="1">Belongs to the leucine-binding protein family.</text>
</comment>
<dbReference type="EMBL" id="AACQBH010000002">
    <property type="protein sequence ID" value="EAL6524412.1"/>
    <property type="molecule type" value="Genomic_DNA"/>
</dbReference>
<evidence type="ECO:0000256" key="3">
    <source>
        <dbReference type="SAM" id="SignalP"/>
    </source>
</evidence>
<dbReference type="Proteomes" id="UP000557830">
    <property type="component" value="Unassembled WGS sequence"/>
</dbReference>
<feature type="signal peptide" evidence="3">
    <location>
        <begin position="1"/>
        <end position="19"/>
    </location>
</feature>
<proteinExistence type="inferred from homology"/>
<dbReference type="AlphaFoldDB" id="A0A622MBA1"/>
<dbReference type="Pfam" id="PF13458">
    <property type="entry name" value="Peripla_BP_6"/>
    <property type="match status" value="1"/>
</dbReference>
<evidence type="ECO:0000313" key="20">
    <source>
        <dbReference type="EMBL" id="EAL9217981.1"/>
    </source>
</evidence>
<evidence type="ECO:0000313" key="24">
    <source>
        <dbReference type="EMBL" id="ECL0382717.1"/>
    </source>
</evidence>
<dbReference type="EMBL" id="AACMMH010000002">
    <property type="protein sequence ID" value="EAL2166108.1"/>
    <property type="molecule type" value="Genomic_DNA"/>
</dbReference>
<evidence type="ECO:0000256" key="2">
    <source>
        <dbReference type="ARBA" id="ARBA00022729"/>
    </source>
</evidence>
<dbReference type="EMBL" id="AACSIN010000001">
    <property type="protein sequence ID" value="EAL9217981.1"/>
    <property type="molecule type" value="Genomic_DNA"/>
</dbReference>
<accession>A0A622MBA1</accession>
<evidence type="ECO:0000313" key="27">
    <source>
        <dbReference type="Proteomes" id="UP000352088"/>
    </source>
</evidence>
<sequence>MKKVTLVFSALALANCLYAKTINLGVVLPLTGPVAAYGQDVFNGIELANKLNAKLDNGDEVKLIVIDTKGDKLETTSAVNRLIAQDKVIGIIGEATTPNTIQAISIVEDKKIPLIAPVASGDKLLEGKKYASRVCFSDSFQGDKFASYVTKELNLKNAVVIIDQSNVYSLGLAKAFEKSLKENGGKVIKKLAISSGDKDFRAVVSQLKSLNPDFVYMPIYHPEAALIARQAKQIGFDKLLAAGDGVNNQTFIDLGSTAVNGVVFTDSFDSSNPSTARGKTFINEYEKIKGNANLPAFSAMGADAYYVMLNAMNACQNTLTSECINEKIHQTSNYEGVGGIISIDASGNAIRPVVIKEIQDGKQVYKTLINPKEK</sequence>
<evidence type="ECO:0000313" key="10">
    <source>
        <dbReference type="EMBL" id="EAK4012337.1"/>
    </source>
</evidence>
<evidence type="ECO:0000256" key="1">
    <source>
        <dbReference type="ARBA" id="ARBA00010062"/>
    </source>
</evidence>
<reference evidence="26" key="3">
    <citation type="submission" date="2019-09" db="EMBL/GenBank/DDBJ databases">
        <authorList>
            <person name="Ashton P.M."/>
            <person name="Dallman T."/>
            <person name="Nair S."/>
            <person name="De Pinna E."/>
            <person name="Peters T."/>
            <person name="Grant K."/>
        </authorList>
    </citation>
    <scope>NUCLEOTIDE SEQUENCE</scope>
    <source>
        <strain evidence="26">99729</strain>
    </source>
</reference>
<dbReference type="EMBL" id="AAJEMQ010000002">
    <property type="protein sequence ID" value="ECL0242946.1"/>
    <property type="molecule type" value="Genomic_DNA"/>
</dbReference>
<evidence type="ECO:0000313" key="28">
    <source>
        <dbReference type="Proteomes" id="UP000365807"/>
    </source>
</evidence>
<evidence type="ECO:0000313" key="11">
    <source>
        <dbReference type="EMBL" id="EAK4357438.1"/>
    </source>
</evidence>
<dbReference type="Proteomes" id="UP000352088">
    <property type="component" value="Unassembled WGS sequence"/>
</dbReference>
<evidence type="ECO:0000259" key="4">
    <source>
        <dbReference type="Pfam" id="PF13458"/>
    </source>
</evidence>
<dbReference type="EMBL" id="AAJEPP010000001">
    <property type="protein sequence ID" value="ECL0382717.1"/>
    <property type="molecule type" value="Genomic_DNA"/>
</dbReference>
<dbReference type="EMBL" id="AACQHW010000001">
    <property type="protein sequence ID" value="EAL6850021.1"/>
    <property type="molecule type" value="Genomic_DNA"/>
</dbReference>
<feature type="chain" id="PRO_5044097942" evidence="3">
    <location>
        <begin position="20"/>
        <end position="374"/>
    </location>
</feature>
<dbReference type="RefSeq" id="WP_002779045.1">
    <property type="nucleotide sequence ID" value="NZ_AANHVQ020000008.1"/>
</dbReference>
<evidence type="ECO:0000313" key="6">
    <source>
        <dbReference type="EMBL" id="EAJ7668188.1"/>
    </source>
</evidence>
<dbReference type="EMBL" id="AACRBN010000008">
    <property type="protein sequence ID" value="EAL7714830.1"/>
    <property type="molecule type" value="Genomic_DNA"/>
</dbReference>
<evidence type="ECO:0000313" key="5">
    <source>
        <dbReference type="EMBL" id="EAJ1076502.1"/>
    </source>
</evidence>
<dbReference type="EMBL" id="AACGNA010000003">
    <property type="protein sequence ID" value="EAK4719426.1"/>
    <property type="molecule type" value="Genomic_DNA"/>
</dbReference>
<dbReference type="KEGG" id="ccoo:ATE51_01582"/>
<dbReference type="Proteomes" id="UP000409545">
    <property type="component" value="Unassembled WGS sequence"/>
</dbReference>
<reference evidence="12" key="1">
    <citation type="submission" date="2018-06" db="EMBL/GenBank/DDBJ databases">
        <authorList>
            <consortium name="PulseNet: The National Subtyping Network for Foodborne Disease Surveillance"/>
            <person name="Tarr C.L."/>
            <person name="Trees E."/>
            <person name="Katz L.S."/>
            <person name="Carleton-Romer H.A."/>
            <person name="Stroika S."/>
            <person name="Kucerova Z."/>
            <person name="Roache K.F."/>
            <person name="Sabol A.L."/>
            <person name="Besser J."/>
            <person name="Gerner-Smidt P."/>
        </authorList>
    </citation>
    <scope>NUCLEOTIDE SEQUENCE</scope>
    <source>
        <strain evidence="6">D6759</strain>
        <strain evidence="9">PNUSAC001416</strain>
        <strain evidence="12">PNUSAC004037</strain>
    </source>
</reference>
<evidence type="ECO:0000313" key="17">
    <source>
        <dbReference type="EMBL" id="EAL6524412.1"/>
    </source>
</evidence>
<evidence type="ECO:0000313" key="21">
    <source>
        <dbReference type="EMBL" id="EAM0446628.1"/>
    </source>
</evidence>
<dbReference type="Gene3D" id="3.40.50.2300">
    <property type="match status" value="2"/>
</dbReference>
<dbReference type="EMBL" id="AACEQH010000002">
    <property type="protein sequence ID" value="EAK2500045.1"/>
    <property type="molecule type" value="Genomic_DNA"/>
</dbReference>
<dbReference type="SUPFAM" id="SSF53822">
    <property type="entry name" value="Periplasmic binding protein-like I"/>
    <property type="match status" value="1"/>
</dbReference>
<evidence type="ECO:0000313" key="9">
    <source>
        <dbReference type="EMBL" id="EAK2500045.1"/>
    </source>
</evidence>
<comment type="caution">
    <text evidence="19">The sequence shown here is derived from an EMBL/GenBank/DDBJ whole genome shotgun (WGS) entry which is preliminary data.</text>
</comment>
<dbReference type="PANTHER" id="PTHR30483">
    <property type="entry name" value="LEUCINE-SPECIFIC-BINDING PROTEIN"/>
    <property type="match status" value="1"/>
</dbReference>
<keyword evidence="2 3" id="KW-0732">Signal</keyword>
<evidence type="ECO:0000313" key="14">
    <source>
        <dbReference type="EMBL" id="EAK6316330.1"/>
    </source>
</evidence>
<evidence type="ECO:0000313" key="13">
    <source>
        <dbReference type="EMBL" id="EAK5103321.1"/>
    </source>
</evidence>
<reference evidence="19 27" key="2">
    <citation type="submission" date="2018-07" db="EMBL/GenBank/DDBJ databases">
        <authorList>
            <consortium name="NARMS: The National Antimicrobial Resistance Monitoring System"/>
        </authorList>
    </citation>
    <scope>NUCLEOTIDE SEQUENCE</scope>
    <source>
        <strain evidence="17">CVM N17C507</strain>
        <strain evidence="18 27">CVM N17C548</strain>
        <strain evidence="20">CVM N17C788</strain>
        <strain evidence="14">CVM N56302</strain>
        <strain evidence="10">FSIS11704176</strain>
        <strain evidence="11 28">FSIS11807978</strain>
        <strain evidence="21">FSIS11813124</strain>
        <strain evidence="15">FSIS11917892</strain>
        <strain evidence="7">FSIS11918609</strain>
        <strain evidence="8">FSIS11918841</strain>
        <strain evidence="16">FSIS11920711</strain>
        <strain evidence="24">FSIS11921988</strain>
        <strain evidence="25">FSIS11921991</strain>
        <strain evidence="5 30">FSIS1609200</strain>
        <strain evidence="13 29">FSIS1711007</strain>
        <strain evidence="23">FSIS21924658</strain>
        <strain evidence="19">FSIS31800762</strain>
        <strain evidence="22">FSIS31902317</strain>
    </source>
</reference>
<evidence type="ECO:0000313" key="30">
    <source>
        <dbReference type="Proteomes" id="UP000557830"/>
    </source>
</evidence>
<evidence type="ECO:0000313" key="22">
    <source>
        <dbReference type="EMBL" id="ECC2502283.1"/>
    </source>
</evidence>
<dbReference type="EMBL" id="AACTJP010000002">
    <property type="protein sequence ID" value="EAM0446628.1"/>
    <property type="molecule type" value="Genomic_DNA"/>
</dbReference>
<dbReference type="EMBL" id="AACFXM010000008">
    <property type="protein sequence ID" value="EAK4012337.1"/>
    <property type="molecule type" value="Genomic_DNA"/>
</dbReference>
<evidence type="ECO:0000313" key="16">
    <source>
        <dbReference type="EMBL" id="EAL2166108.1"/>
    </source>
</evidence>
<dbReference type="EMBL" id="AACHVJ010000002">
    <property type="protein sequence ID" value="EAK6316330.1"/>
    <property type="molecule type" value="Genomic_DNA"/>
</dbReference>
<dbReference type="EMBL" id="AACCAF010000001">
    <property type="protein sequence ID" value="EAJ9868979.1"/>
    <property type="molecule type" value="Genomic_DNA"/>
</dbReference>
<dbReference type="EMBL" id="AAIAUU010000001">
    <property type="protein sequence ID" value="ECC2502283.1"/>
    <property type="molecule type" value="Genomic_DNA"/>
</dbReference>
<feature type="domain" description="Leucine-binding protein" evidence="4">
    <location>
        <begin position="21"/>
        <end position="361"/>
    </location>
</feature>
<evidence type="ECO:0000313" key="15">
    <source>
        <dbReference type="EMBL" id="EAL2097447.1"/>
    </source>
</evidence>
<dbReference type="EMBL" id="AACANV010000001">
    <property type="protein sequence ID" value="EAJ7668188.1"/>
    <property type="molecule type" value="Genomic_DNA"/>
</dbReference>
<dbReference type="EMBL" id="AAJEQH010000004">
    <property type="protein sequence ID" value="ECL0392580.1"/>
    <property type="molecule type" value="Genomic_DNA"/>
</dbReference>
<protein>
    <submittedName>
        <fullName evidence="5 19">ABC transporter substrate-binding protein</fullName>
    </submittedName>
</protein>
<dbReference type="EMBL" id="AACMAV010000001">
    <property type="protein sequence ID" value="EAL2097447.1"/>
    <property type="molecule type" value="Genomic_DNA"/>
</dbReference>
<dbReference type="InterPro" id="IPR028082">
    <property type="entry name" value="Peripla_BP_I"/>
</dbReference>
<dbReference type="EMBL" id="AACCAN010000002">
    <property type="protein sequence ID" value="EAJ9571083.1"/>
    <property type="molecule type" value="Genomic_DNA"/>
</dbReference>
<gene>
    <name evidence="6" type="ORF">A9428_00780</name>
    <name evidence="14" type="ORF">B6566_02285</name>
    <name evidence="13" type="ORF">B9Q54_03415</name>
    <name evidence="5" type="ORF">BU953_02505</name>
    <name evidence="9" type="ORF">BZ257_01855</name>
    <name evidence="11" type="ORF">C6T04_00615</name>
    <name evidence="10" type="ORF">CQI71_04245</name>
    <name evidence="21" type="ORF">D3H84_00950</name>
    <name evidence="12" type="ORF">DB753_01635</name>
    <name evidence="17" type="ORF">DSW85_01865</name>
    <name evidence="18" type="ORF">DSX26_00885</name>
    <name evidence="19" type="ORF">DVG64_03935</name>
    <name evidence="20" type="ORF">DYX52_01520</name>
    <name evidence="8" type="ORF">E5B41_00320</name>
    <name evidence="7" type="ORF">E5B80_01490</name>
    <name evidence="26" type="ORF">F1Q07_03445</name>
    <name evidence="15" type="ORF">FC489_00500</name>
    <name evidence="16" type="ORF">FDN81_01965</name>
    <name evidence="23" type="ORF">FKA01_01920</name>
    <name evidence="25" type="ORF">FKI70_03900</name>
    <name evidence="24" type="ORF">FKJ15_00625</name>
    <name evidence="22" type="ORF">FOK70_01150</name>
</gene>
<dbReference type="Proteomes" id="UP000365807">
    <property type="component" value="Unassembled WGS sequence"/>
</dbReference>
<evidence type="ECO:0000313" key="12">
    <source>
        <dbReference type="EMBL" id="EAK4719426.1"/>
    </source>
</evidence>
<dbReference type="EMBL" id="AABUYW010000003">
    <property type="protein sequence ID" value="EAJ1076502.1"/>
    <property type="molecule type" value="Genomic_DNA"/>
</dbReference>
<dbReference type="EMBL" id="AAKFTX010000004">
    <property type="protein sequence ID" value="ECR3414729.1"/>
    <property type="molecule type" value="Genomic_DNA"/>
</dbReference>
<dbReference type="InterPro" id="IPR051010">
    <property type="entry name" value="BCAA_transport"/>
</dbReference>
<evidence type="ECO:0000313" key="18">
    <source>
        <dbReference type="EMBL" id="EAL6850021.1"/>
    </source>
</evidence>
<evidence type="ECO:0000313" key="26">
    <source>
        <dbReference type="EMBL" id="ECR3414729.1"/>
    </source>
</evidence>
<evidence type="ECO:0000313" key="19">
    <source>
        <dbReference type="EMBL" id="EAL7714830.1"/>
    </source>
</evidence>
<evidence type="ECO:0000313" key="7">
    <source>
        <dbReference type="EMBL" id="EAJ9571083.1"/>
    </source>
</evidence>
<name>A0A622MBA1_CAMCO</name>
<dbReference type="EMBL" id="AACGUZ010000004">
    <property type="protein sequence ID" value="EAK5103321.1"/>
    <property type="molecule type" value="Genomic_DNA"/>
</dbReference>
<dbReference type="EMBL" id="AACGFG010000001">
    <property type="protein sequence ID" value="EAK4357438.1"/>
    <property type="molecule type" value="Genomic_DNA"/>
</dbReference>